<organism evidence="2 3">
    <name type="scientific">Meristemomyces frigidus</name>
    <dbReference type="NCBI Taxonomy" id="1508187"/>
    <lineage>
        <taxon>Eukaryota</taxon>
        <taxon>Fungi</taxon>
        <taxon>Dikarya</taxon>
        <taxon>Ascomycota</taxon>
        <taxon>Pezizomycotina</taxon>
        <taxon>Dothideomycetes</taxon>
        <taxon>Dothideomycetidae</taxon>
        <taxon>Mycosphaerellales</taxon>
        <taxon>Teratosphaeriaceae</taxon>
        <taxon>Meristemomyces</taxon>
    </lineage>
</organism>
<evidence type="ECO:0000313" key="3">
    <source>
        <dbReference type="Proteomes" id="UP001310890"/>
    </source>
</evidence>
<feature type="compositionally biased region" description="Low complexity" evidence="1">
    <location>
        <begin position="256"/>
        <end position="267"/>
    </location>
</feature>
<dbReference type="EMBL" id="JAVRRL010000106">
    <property type="protein sequence ID" value="KAK5107804.1"/>
    <property type="molecule type" value="Genomic_DNA"/>
</dbReference>
<reference evidence="2" key="1">
    <citation type="submission" date="2023-08" db="EMBL/GenBank/DDBJ databases">
        <title>Black Yeasts Isolated from many extreme environments.</title>
        <authorList>
            <person name="Coleine C."/>
            <person name="Stajich J.E."/>
            <person name="Selbmann L."/>
        </authorList>
    </citation>
    <scope>NUCLEOTIDE SEQUENCE</scope>
    <source>
        <strain evidence="2">CCFEE 5401</strain>
    </source>
</reference>
<accession>A0AAN7YGR0</accession>
<protein>
    <submittedName>
        <fullName evidence="2">Uncharacterized protein</fullName>
    </submittedName>
</protein>
<proteinExistence type="predicted"/>
<feature type="compositionally biased region" description="Polar residues" evidence="1">
    <location>
        <begin position="273"/>
        <end position="291"/>
    </location>
</feature>
<dbReference type="Proteomes" id="UP001310890">
    <property type="component" value="Unassembled WGS sequence"/>
</dbReference>
<gene>
    <name evidence="2" type="ORF">LTR62_000672</name>
</gene>
<feature type="compositionally biased region" description="Polar residues" evidence="1">
    <location>
        <begin position="218"/>
        <end position="235"/>
    </location>
</feature>
<feature type="compositionally biased region" description="Polar residues" evidence="1">
    <location>
        <begin position="148"/>
        <end position="164"/>
    </location>
</feature>
<comment type="caution">
    <text evidence="2">The sequence shown here is derived from an EMBL/GenBank/DDBJ whole genome shotgun (WGS) entry which is preliminary data.</text>
</comment>
<sequence length="323" mass="35136">MPHSRFPPARRESVVSEQQQTAPDETLPEGSANPNAGQRKKPKRAELTRNACNRCRQAKAKRLDARTRDYEQLRAVLLRLQQGSDNDAAGLLARLRVGETVEQVAGDPSFAPEQTFSAIHQVQDPLHRSESRAPAPDQQGYPAMESYGSPTTGSSPAISSTSGPQLRQVYTETYSSYNMLVAPAPVEASDLSTPNPYENQPNNQIDPNLRVLPQTPFGTGTATADVTASRHSGPSSAYGHAQGPILAPRSSPSIPQAHQQYQNRQQQSMPAPDSSTWRINTQGNQQPSSHNYDLTSFLWPCNTGDGMPGIDPQYAVRKPGNDA</sequence>
<name>A0AAN7YGR0_9PEZI</name>
<feature type="region of interest" description="Disordered" evidence="1">
    <location>
        <begin position="123"/>
        <end position="164"/>
    </location>
</feature>
<dbReference type="AlphaFoldDB" id="A0AAN7YGR0"/>
<feature type="region of interest" description="Disordered" evidence="1">
    <location>
        <begin position="1"/>
        <end position="53"/>
    </location>
</feature>
<evidence type="ECO:0000256" key="1">
    <source>
        <dbReference type="SAM" id="MobiDB-lite"/>
    </source>
</evidence>
<feature type="region of interest" description="Disordered" evidence="1">
    <location>
        <begin position="218"/>
        <end position="291"/>
    </location>
</feature>
<evidence type="ECO:0000313" key="2">
    <source>
        <dbReference type="EMBL" id="KAK5107804.1"/>
    </source>
</evidence>